<reference evidence="1 2" key="1">
    <citation type="submission" date="2021-06" db="EMBL/GenBank/DDBJ databases">
        <authorList>
            <person name="Kallberg Y."/>
            <person name="Tangrot J."/>
            <person name="Rosling A."/>
        </authorList>
    </citation>
    <scope>NUCLEOTIDE SEQUENCE [LARGE SCALE GENOMIC DNA]</scope>
    <source>
        <strain evidence="1 2">120-4 pot B 10/14</strain>
    </source>
</reference>
<sequence>MKEFVLKALFDNKKASSNCSQGSSISIVTEHYEEALMFDGNHYEKH</sequence>
<comment type="caution">
    <text evidence="1">The sequence shown here is derived from an EMBL/GenBank/DDBJ whole genome shotgun (WGS) entry which is preliminary data.</text>
</comment>
<organism evidence="1 2">
    <name type="scientific">Gigaspora margarita</name>
    <dbReference type="NCBI Taxonomy" id="4874"/>
    <lineage>
        <taxon>Eukaryota</taxon>
        <taxon>Fungi</taxon>
        <taxon>Fungi incertae sedis</taxon>
        <taxon>Mucoromycota</taxon>
        <taxon>Glomeromycotina</taxon>
        <taxon>Glomeromycetes</taxon>
        <taxon>Diversisporales</taxon>
        <taxon>Gigasporaceae</taxon>
        <taxon>Gigaspora</taxon>
    </lineage>
</organism>
<name>A0ABN7UY39_GIGMA</name>
<accession>A0ABN7UY39</accession>
<gene>
    <name evidence="1" type="ORF">GMARGA_LOCUS12071</name>
</gene>
<protein>
    <submittedName>
        <fullName evidence="1">982_t:CDS:1</fullName>
    </submittedName>
</protein>
<proteinExistence type="predicted"/>
<dbReference type="Proteomes" id="UP000789901">
    <property type="component" value="Unassembled WGS sequence"/>
</dbReference>
<evidence type="ECO:0000313" key="1">
    <source>
        <dbReference type="EMBL" id="CAG8700168.1"/>
    </source>
</evidence>
<dbReference type="EMBL" id="CAJVQB010007266">
    <property type="protein sequence ID" value="CAG8700168.1"/>
    <property type="molecule type" value="Genomic_DNA"/>
</dbReference>
<feature type="non-terminal residue" evidence="1">
    <location>
        <position position="46"/>
    </location>
</feature>
<evidence type="ECO:0000313" key="2">
    <source>
        <dbReference type="Proteomes" id="UP000789901"/>
    </source>
</evidence>
<keyword evidence="2" id="KW-1185">Reference proteome</keyword>